<feature type="chain" id="PRO_5043750125" description="Transporter" evidence="1">
    <location>
        <begin position="19"/>
        <end position="457"/>
    </location>
</feature>
<organism evidence="2">
    <name type="scientific">Catillopecten margaritatus gill symbiont</name>
    <dbReference type="NCBI Taxonomy" id="3083288"/>
    <lineage>
        <taxon>Bacteria</taxon>
        <taxon>Pseudomonadati</taxon>
        <taxon>Pseudomonadota</taxon>
        <taxon>Gammaproteobacteria</taxon>
        <taxon>sulfur-oxidizing symbionts</taxon>
    </lineage>
</organism>
<evidence type="ECO:0008006" key="3">
    <source>
        <dbReference type="Google" id="ProtNLM"/>
    </source>
</evidence>
<dbReference type="SUPFAM" id="SSF56954">
    <property type="entry name" value="Outer membrane efflux proteins (OEP)"/>
    <property type="match status" value="1"/>
</dbReference>
<proteinExistence type="predicted"/>
<dbReference type="PANTHER" id="PTHR30203">
    <property type="entry name" value="OUTER MEMBRANE CATION EFFLUX PROTEIN"/>
    <property type="match status" value="1"/>
</dbReference>
<evidence type="ECO:0000256" key="1">
    <source>
        <dbReference type="SAM" id="SignalP"/>
    </source>
</evidence>
<dbReference type="GO" id="GO:0015562">
    <property type="term" value="F:efflux transmembrane transporter activity"/>
    <property type="evidence" value="ECO:0007669"/>
    <property type="project" value="InterPro"/>
</dbReference>
<reference evidence="2" key="1">
    <citation type="submission" date="2023-10" db="EMBL/GenBank/DDBJ databases">
        <title>The first scallop-associated chemosynthetic bacterial symbiont.</title>
        <authorList>
            <person name="Lin Y.-T."/>
            <person name="Sun J."/>
            <person name="Ip J.C.-H."/>
            <person name="He X."/>
            <person name="Gao Z.-M."/>
            <person name="Perez M."/>
            <person name="Xu T."/>
            <person name="Qian P.-Y."/>
            <person name="Qiu J.-W."/>
        </authorList>
    </citation>
    <scope>NUCLEOTIDE SEQUENCE</scope>
    <source>
        <strain evidence="2">Gill1</strain>
    </source>
</reference>
<name>A0AAU6PIP4_9GAMM</name>
<dbReference type="Gene3D" id="1.20.1600.10">
    <property type="entry name" value="Outer membrane efflux proteins (OEP)"/>
    <property type="match status" value="1"/>
</dbReference>
<dbReference type="InterPro" id="IPR010131">
    <property type="entry name" value="MdtP/NodT-like"/>
</dbReference>
<sequence>MNKIFIISILLSTMNVQAMTEQDFVGHLRATHPFFKQQTLSSEIKQVEKQATTANEDWIVAVDGTYQSEKNAKNASAVYDSLNTTSIGISTTKKHVATGSNITLKHTWADKSKDINSTRNQFSVDYAYPLLRNKDGINDRLSGDVAQIAISKNRLERLEAEESFIAKKLVRFVDLAYAQAQQKINKRRLMLAKKELALVKEKYAASVVDKVDVLLQKDAHQKANQQYLQAQQELVLLRHEIAIMLNLDFEKAVADIDLYAIYSPKSIILKAYLSENARILKINDLAKRTLKRQLRSFKNQSKAKLNLNLGLNSAGENTNYSNSIDHQSTTWKVGFDLSYPLGGVESNSNITKVTIQLASLAQSKQEQLLNIYTQAKTGKEKIQLLKEILVSNEVQIDIAKARTAEEKQRYANGNGQASFVINAQNNEQVVELNYAQTAKNYQKAVFEFKATIDQLVL</sequence>
<feature type="signal peptide" evidence="1">
    <location>
        <begin position="1"/>
        <end position="18"/>
    </location>
</feature>
<keyword evidence="1" id="KW-0732">Signal</keyword>
<gene>
    <name evidence="2" type="ORF">Ctma_1612</name>
</gene>
<dbReference type="EMBL" id="CP138327">
    <property type="protein sequence ID" value="WXU00877.1"/>
    <property type="molecule type" value="Genomic_DNA"/>
</dbReference>
<protein>
    <recommendedName>
        <fullName evidence="3">Transporter</fullName>
    </recommendedName>
</protein>
<dbReference type="AlphaFoldDB" id="A0AAU6PIP4"/>
<accession>A0AAU6PIP4</accession>
<evidence type="ECO:0000313" key="2">
    <source>
        <dbReference type="EMBL" id="WXU00877.1"/>
    </source>
</evidence>